<organism evidence="1 2">
    <name type="scientific">Actinomadura chibensis</name>
    <dbReference type="NCBI Taxonomy" id="392828"/>
    <lineage>
        <taxon>Bacteria</taxon>
        <taxon>Bacillati</taxon>
        <taxon>Actinomycetota</taxon>
        <taxon>Actinomycetes</taxon>
        <taxon>Streptosporangiales</taxon>
        <taxon>Thermomonosporaceae</taxon>
        <taxon>Actinomadura</taxon>
    </lineage>
</organism>
<dbReference type="RefSeq" id="WP_067897496.1">
    <property type="nucleotide sequence ID" value="NZ_VSFG01000001.1"/>
</dbReference>
<comment type="caution">
    <text evidence="1">The sequence shown here is derived from an EMBL/GenBank/DDBJ whole genome shotgun (WGS) entry which is preliminary data.</text>
</comment>
<gene>
    <name evidence="1" type="ORF">FXF69_07985</name>
</gene>
<dbReference type="AlphaFoldDB" id="A0A5D0NYF8"/>
<sequence length="69" mass="7817">MPFMSGWFGERRDGGFVARRVSELSEYQRSNGCLASVRARNEGELWLLCDAQTRLSERVALAEALGRRP</sequence>
<proteinExistence type="predicted"/>
<reference evidence="1 2" key="1">
    <citation type="submission" date="2019-08" db="EMBL/GenBank/DDBJ databases">
        <title>Actinomadura sp. nov. CYP1-5 isolated from mountain soil.</title>
        <authorList>
            <person name="Songsumanus A."/>
            <person name="Kuncharoen N."/>
            <person name="Kudo T."/>
            <person name="Yuki M."/>
            <person name="Igarashi Y."/>
            <person name="Tanasupawat S."/>
        </authorList>
    </citation>
    <scope>NUCLEOTIDE SEQUENCE [LARGE SCALE GENOMIC DNA]</scope>
    <source>
        <strain evidence="1 2">JCM 14158</strain>
    </source>
</reference>
<name>A0A5D0NYF8_9ACTN</name>
<accession>A0A5D0NYF8</accession>
<dbReference type="STRING" id="1220554.GCA_001552135_05523"/>
<keyword evidence="2" id="KW-1185">Reference proteome</keyword>
<dbReference type="Proteomes" id="UP000323380">
    <property type="component" value="Unassembled WGS sequence"/>
</dbReference>
<evidence type="ECO:0000313" key="1">
    <source>
        <dbReference type="EMBL" id="TYB49071.1"/>
    </source>
</evidence>
<dbReference type="EMBL" id="VSFG01000001">
    <property type="protein sequence ID" value="TYB49071.1"/>
    <property type="molecule type" value="Genomic_DNA"/>
</dbReference>
<evidence type="ECO:0000313" key="2">
    <source>
        <dbReference type="Proteomes" id="UP000323380"/>
    </source>
</evidence>
<protein>
    <submittedName>
        <fullName evidence="1">Uncharacterized protein</fullName>
    </submittedName>
</protein>